<protein>
    <submittedName>
        <fullName evidence="2">Uncharacterized protein</fullName>
    </submittedName>
</protein>
<feature type="region of interest" description="Disordered" evidence="1">
    <location>
        <begin position="1"/>
        <end position="34"/>
    </location>
</feature>
<proteinExistence type="predicted"/>
<organism evidence="2 3">
    <name type="scientific">Extremus antarcticus</name>
    <dbReference type="NCBI Taxonomy" id="702011"/>
    <lineage>
        <taxon>Eukaryota</taxon>
        <taxon>Fungi</taxon>
        <taxon>Dikarya</taxon>
        <taxon>Ascomycota</taxon>
        <taxon>Pezizomycotina</taxon>
        <taxon>Dothideomycetes</taxon>
        <taxon>Dothideomycetidae</taxon>
        <taxon>Mycosphaerellales</taxon>
        <taxon>Extremaceae</taxon>
        <taxon>Extremus</taxon>
    </lineage>
</organism>
<comment type="caution">
    <text evidence="2">The sequence shown here is derived from an EMBL/GenBank/DDBJ whole genome shotgun (WGS) entry which is preliminary data.</text>
</comment>
<gene>
    <name evidence="2" type="ORF">LTR09_012805</name>
</gene>
<dbReference type="EMBL" id="JAWDJX010000181">
    <property type="protein sequence ID" value="KAK3045629.1"/>
    <property type="molecule type" value="Genomic_DNA"/>
</dbReference>
<name>A0AAJ0D994_9PEZI</name>
<dbReference type="AlphaFoldDB" id="A0AAJ0D994"/>
<accession>A0AAJ0D994</accession>
<evidence type="ECO:0000256" key="1">
    <source>
        <dbReference type="SAM" id="MobiDB-lite"/>
    </source>
</evidence>
<keyword evidence="3" id="KW-1185">Reference proteome</keyword>
<feature type="compositionally biased region" description="Polar residues" evidence="1">
    <location>
        <begin position="1"/>
        <end position="23"/>
    </location>
</feature>
<dbReference type="Proteomes" id="UP001271007">
    <property type="component" value="Unassembled WGS sequence"/>
</dbReference>
<reference evidence="2" key="1">
    <citation type="submission" date="2023-04" db="EMBL/GenBank/DDBJ databases">
        <title>Black Yeasts Isolated from many extreme environments.</title>
        <authorList>
            <person name="Coleine C."/>
            <person name="Stajich J.E."/>
            <person name="Selbmann L."/>
        </authorList>
    </citation>
    <scope>NUCLEOTIDE SEQUENCE</scope>
    <source>
        <strain evidence="2">CCFEE 5312</strain>
    </source>
</reference>
<feature type="compositionally biased region" description="Low complexity" evidence="1">
    <location>
        <begin position="24"/>
        <end position="33"/>
    </location>
</feature>
<sequence length="148" mass="16249">MAATSTDALKTSLPRNTASGLKNSTHSSLTSSSAEKYSLNDEDDALILLYKYRGGLQTSSQRDLCASLDKDESLHVTRKPIPRAISYIDVKRHDLYLASERSTYADLPNFDSNLASVKVPSTAYWSRLILGNYKELFIVSPASGQSVV</sequence>
<evidence type="ECO:0000313" key="2">
    <source>
        <dbReference type="EMBL" id="KAK3045629.1"/>
    </source>
</evidence>
<evidence type="ECO:0000313" key="3">
    <source>
        <dbReference type="Proteomes" id="UP001271007"/>
    </source>
</evidence>